<dbReference type="InterPro" id="IPR036388">
    <property type="entry name" value="WH-like_DNA-bd_sf"/>
</dbReference>
<dbReference type="RefSeq" id="WP_012199110.1">
    <property type="nucleotide sequence ID" value="NC_010001.1"/>
</dbReference>
<dbReference type="SUPFAM" id="SSF88946">
    <property type="entry name" value="Sigma2 domain of RNA polymerase sigma factors"/>
    <property type="match status" value="1"/>
</dbReference>
<dbReference type="HOGENOM" id="CLU_047691_3_1_9"/>
<dbReference type="PANTHER" id="PTHR43133">
    <property type="entry name" value="RNA POLYMERASE ECF-TYPE SIGMA FACTO"/>
    <property type="match status" value="1"/>
</dbReference>
<reference evidence="8" key="1">
    <citation type="submission" date="2007-11" db="EMBL/GenBank/DDBJ databases">
        <title>Complete genome sequence of Clostridium phytofermentans ISDg.</title>
        <authorList>
            <person name="Leschine S.B."/>
            <person name="Warnick T.A."/>
            <person name="Blanchard J.L."/>
            <person name="Schnell D.J."/>
            <person name="Petit E.L."/>
            <person name="LaTouf W.G."/>
            <person name="Copeland A."/>
            <person name="Lucas S."/>
            <person name="Lapidus A."/>
            <person name="Barry K."/>
            <person name="Glavina del Rio T."/>
            <person name="Dalin E."/>
            <person name="Tice H."/>
            <person name="Pitluck S."/>
            <person name="Kiss H."/>
            <person name="Brettin T."/>
            <person name="Bruce D."/>
            <person name="Detter J.C."/>
            <person name="Han C."/>
            <person name="Kuske C."/>
            <person name="Schmutz J."/>
            <person name="Larimer F."/>
            <person name="Land M."/>
            <person name="Hauser L."/>
            <person name="Kyrpides N."/>
            <person name="Kim E.A."/>
            <person name="Richardson P."/>
        </authorList>
    </citation>
    <scope>NUCLEOTIDE SEQUENCE [LARGE SCALE GENOMIC DNA]</scope>
    <source>
        <strain evidence="8">ATCC 700394 / DSM 18823 / ISDg</strain>
    </source>
</reference>
<dbReference type="InterPro" id="IPR013249">
    <property type="entry name" value="RNA_pol_sigma70_r4_t2"/>
</dbReference>
<dbReference type="AlphaFoldDB" id="A9KML9"/>
<dbReference type="KEGG" id="cpy:Cphy_1086"/>
<dbReference type="Gene3D" id="1.10.10.10">
    <property type="entry name" value="Winged helix-like DNA-binding domain superfamily/Winged helix DNA-binding domain"/>
    <property type="match status" value="1"/>
</dbReference>
<evidence type="ECO:0000256" key="1">
    <source>
        <dbReference type="ARBA" id="ARBA00010641"/>
    </source>
</evidence>
<evidence type="ECO:0000313" key="8">
    <source>
        <dbReference type="Proteomes" id="UP000000370"/>
    </source>
</evidence>
<dbReference type="Pfam" id="PF04542">
    <property type="entry name" value="Sigma70_r2"/>
    <property type="match status" value="1"/>
</dbReference>
<dbReference type="Gene3D" id="1.10.1740.10">
    <property type="match status" value="1"/>
</dbReference>
<dbReference type="NCBIfam" id="TIGR02937">
    <property type="entry name" value="sigma70-ECF"/>
    <property type="match status" value="1"/>
</dbReference>
<accession>A9KML9</accession>
<dbReference type="GO" id="GO:0006352">
    <property type="term" value="P:DNA-templated transcription initiation"/>
    <property type="evidence" value="ECO:0007669"/>
    <property type="project" value="InterPro"/>
</dbReference>
<evidence type="ECO:0000256" key="4">
    <source>
        <dbReference type="ARBA" id="ARBA00023163"/>
    </source>
</evidence>
<feature type="domain" description="RNA polymerase sigma-70 region 2" evidence="5">
    <location>
        <begin position="24"/>
        <end position="90"/>
    </location>
</feature>
<dbReference type="GO" id="GO:0016987">
    <property type="term" value="F:sigma factor activity"/>
    <property type="evidence" value="ECO:0007669"/>
    <property type="project" value="UniProtKB-KW"/>
</dbReference>
<dbReference type="InterPro" id="IPR013325">
    <property type="entry name" value="RNA_pol_sigma_r2"/>
</dbReference>
<evidence type="ECO:0000259" key="6">
    <source>
        <dbReference type="Pfam" id="PF08281"/>
    </source>
</evidence>
<dbReference type="GO" id="GO:0003677">
    <property type="term" value="F:DNA binding"/>
    <property type="evidence" value="ECO:0007669"/>
    <property type="project" value="InterPro"/>
</dbReference>
<dbReference type="OrthoDB" id="9795666at2"/>
<dbReference type="InterPro" id="IPR014284">
    <property type="entry name" value="RNA_pol_sigma-70_dom"/>
</dbReference>
<dbReference type="InterPro" id="IPR007627">
    <property type="entry name" value="RNA_pol_sigma70_r2"/>
</dbReference>
<keyword evidence="2" id="KW-0805">Transcription regulation</keyword>
<proteinExistence type="inferred from homology"/>
<comment type="similarity">
    <text evidence="1">Belongs to the sigma-70 factor family. ECF subfamily.</text>
</comment>
<dbReference type="SUPFAM" id="SSF88659">
    <property type="entry name" value="Sigma3 and sigma4 domains of RNA polymerase sigma factors"/>
    <property type="match status" value="1"/>
</dbReference>
<dbReference type="EMBL" id="CP000885">
    <property type="protein sequence ID" value="ABX41464.1"/>
    <property type="molecule type" value="Genomic_DNA"/>
</dbReference>
<dbReference type="eggNOG" id="COG1595">
    <property type="taxonomic scope" value="Bacteria"/>
</dbReference>
<sequence>MNVGEGGSARLPDFRNVSKEAEVIYQNYVDMVFRIAIQNVRNIMVAEDIMQEVFVRLLQQNWELISEEHLKAWLIRVTINLCKDHFKSAWFRKRSSLEEYEDYVLDGFQSIREKELYHKILSLPKQQGILMYLHYVEGYTYIELSTIFNLNPNTVAARIRKAKGKLKEFLEVDLD</sequence>
<organism evidence="7 8">
    <name type="scientific">Lachnoclostridium phytofermentans (strain ATCC 700394 / DSM 18823 / ISDg)</name>
    <name type="common">Clostridium phytofermentans</name>
    <dbReference type="NCBI Taxonomy" id="357809"/>
    <lineage>
        <taxon>Bacteria</taxon>
        <taxon>Bacillati</taxon>
        <taxon>Bacillota</taxon>
        <taxon>Clostridia</taxon>
        <taxon>Lachnospirales</taxon>
        <taxon>Lachnospiraceae</taxon>
    </lineage>
</organism>
<dbReference type="InterPro" id="IPR039425">
    <property type="entry name" value="RNA_pol_sigma-70-like"/>
</dbReference>
<name>A9KML9_LACP7</name>
<dbReference type="STRING" id="357809.Cphy_1086"/>
<evidence type="ECO:0000256" key="3">
    <source>
        <dbReference type="ARBA" id="ARBA00023082"/>
    </source>
</evidence>
<protein>
    <submittedName>
        <fullName evidence="7">RNA polymerase, sigma-24 subunit, ECF subfamily</fullName>
    </submittedName>
</protein>
<dbReference type="InterPro" id="IPR013324">
    <property type="entry name" value="RNA_pol_sigma_r3/r4-like"/>
</dbReference>
<gene>
    <name evidence="7" type="ordered locus">Cphy_1086</name>
</gene>
<keyword evidence="3" id="KW-0731">Sigma factor</keyword>
<dbReference type="Pfam" id="PF08281">
    <property type="entry name" value="Sigma70_r4_2"/>
    <property type="match status" value="1"/>
</dbReference>
<keyword evidence="8" id="KW-1185">Reference proteome</keyword>
<dbReference type="PANTHER" id="PTHR43133:SF51">
    <property type="entry name" value="RNA POLYMERASE SIGMA FACTOR"/>
    <property type="match status" value="1"/>
</dbReference>
<evidence type="ECO:0000313" key="7">
    <source>
        <dbReference type="EMBL" id="ABX41464.1"/>
    </source>
</evidence>
<keyword evidence="4" id="KW-0804">Transcription</keyword>
<dbReference type="Proteomes" id="UP000000370">
    <property type="component" value="Chromosome"/>
</dbReference>
<evidence type="ECO:0000256" key="2">
    <source>
        <dbReference type="ARBA" id="ARBA00023015"/>
    </source>
</evidence>
<evidence type="ECO:0000259" key="5">
    <source>
        <dbReference type="Pfam" id="PF04542"/>
    </source>
</evidence>
<feature type="domain" description="RNA polymerase sigma factor 70 region 4 type 2" evidence="6">
    <location>
        <begin position="115"/>
        <end position="166"/>
    </location>
</feature>